<keyword evidence="2" id="KW-1185">Reference proteome</keyword>
<evidence type="ECO:0000313" key="1">
    <source>
        <dbReference type="EMBL" id="GJS81301.1"/>
    </source>
</evidence>
<evidence type="ECO:0008006" key="3">
    <source>
        <dbReference type="Google" id="ProtNLM"/>
    </source>
</evidence>
<gene>
    <name evidence="1" type="ORF">Tco_0747842</name>
</gene>
<protein>
    <recommendedName>
        <fullName evidence="3">Gag-Pol polyprotein</fullName>
    </recommendedName>
</protein>
<sequence>MNQDNHVWSEKKLTSTPLPKTKNLVDAKAEAIHMILSRIGNDIYSIMDACPTAREMWLAIEHLHQGEPINIQDVKTKLFWEFGKFTSRVGESIKSYYTRVYRMMNQMARNKLKADTMQVNVQFLQQLQPEWSRFVTIVKNQQDLDTFSFHKLFDILKQHKNKVNEICIERIAKNVNSLILVADAQHYQDDYTQAPKP</sequence>
<dbReference type="EMBL" id="BQNB010010737">
    <property type="protein sequence ID" value="GJS81301.1"/>
    <property type="molecule type" value="Genomic_DNA"/>
</dbReference>
<reference evidence="1" key="1">
    <citation type="journal article" date="2022" name="Int. J. Mol. Sci.">
        <title>Draft Genome of Tanacetum Coccineum: Genomic Comparison of Closely Related Tanacetum-Family Plants.</title>
        <authorList>
            <person name="Yamashiro T."/>
            <person name="Shiraishi A."/>
            <person name="Nakayama K."/>
            <person name="Satake H."/>
        </authorList>
    </citation>
    <scope>NUCLEOTIDE SEQUENCE</scope>
</reference>
<dbReference type="Pfam" id="PF14223">
    <property type="entry name" value="Retrotran_gag_2"/>
    <property type="match status" value="1"/>
</dbReference>
<reference evidence="1" key="2">
    <citation type="submission" date="2022-01" db="EMBL/GenBank/DDBJ databases">
        <authorList>
            <person name="Yamashiro T."/>
            <person name="Shiraishi A."/>
            <person name="Satake H."/>
            <person name="Nakayama K."/>
        </authorList>
    </citation>
    <scope>NUCLEOTIDE SEQUENCE</scope>
</reference>
<proteinExistence type="predicted"/>
<accession>A0ABQ4YWE7</accession>
<comment type="caution">
    <text evidence="1">The sequence shown here is derived from an EMBL/GenBank/DDBJ whole genome shotgun (WGS) entry which is preliminary data.</text>
</comment>
<dbReference type="Proteomes" id="UP001151760">
    <property type="component" value="Unassembled WGS sequence"/>
</dbReference>
<organism evidence="1 2">
    <name type="scientific">Tanacetum coccineum</name>
    <dbReference type="NCBI Taxonomy" id="301880"/>
    <lineage>
        <taxon>Eukaryota</taxon>
        <taxon>Viridiplantae</taxon>
        <taxon>Streptophyta</taxon>
        <taxon>Embryophyta</taxon>
        <taxon>Tracheophyta</taxon>
        <taxon>Spermatophyta</taxon>
        <taxon>Magnoliopsida</taxon>
        <taxon>eudicotyledons</taxon>
        <taxon>Gunneridae</taxon>
        <taxon>Pentapetalae</taxon>
        <taxon>asterids</taxon>
        <taxon>campanulids</taxon>
        <taxon>Asterales</taxon>
        <taxon>Asteraceae</taxon>
        <taxon>Asteroideae</taxon>
        <taxon>Anthemideae</taxon>
        <taxon>Anthemidinae</taxon>
        <taxon>Tanacetum</taxon>
    </lineage>
</organism>
<evidence type="ECO:0000313" key="2">
    <source>
        <dbReference type="Proteomes" id="UP001151760"/>
    </source>
</evidence>
<name>A0ABQ4YWE7_9ASTR</name>